<dbReference type="Proteomes" id="UP000045782">
    <property type="component" value="Unassembled WGS sequence"/>
</dbReference>
<sequence length="265" mass="29010">MTAREGKDNARKDAIHRLQAANPGMTYLAAGEFLDRLPKLKADRARWRAQVGVDGSGEPVWLNLDDLDGSDIAVLSGNPAHARTALLKMLGQTWKAAGARVIVCDTKPSGWHMGFEFVSAAQLPELIDELEAAIDPFDGTGGDALDGPQTVLLLGFRAIKGATESLAGQPFGRHTDFRRLRGRKVRVVFDVPSATGRMRQVWQQIRLHWFFTEYVQIMLHSATVDSDGIQVARGQVALSLLGEDPVEFTWKLPIEVLSATPSSAR</sequence>
<gene>
    <name evidence="1" type="ORF">ERS075579_04078</name>
</gene>
<name>A0A0U0ZT44_9MYCO</name>
<reference evidence="1 2" key="1">
    <citation type="submission" date="2015-03" db="EMBL/GenBank/DDBJ databases">
        <authorList>
            <person name="Murphy D."/>
        </authorList>
    </citation>
    <scope>NUCLEOTIDE SEQUENCE [LARGE SCALE GENOMIC DNA]</scope>
    <source>
        <strain evidence="1 2">PAP088</strain>
    </source>
</reference>
<accession>A0A0U0ZT44</accession>
<proteinExistence type="predicted"/>
<protein>
    <submittedName>
        <fullName evidence="1">Uncharacterized protein</fullName>
    </submittedName>
</protein>
<evidence type="ECO:0000313" key="1">
    <source>
        <dbReference type="EMBL" id="CPV66792.1"/>
    </source>
</evidence>
<dbReference type="RefSeq" id="WP_052619105.1">
    <property type="nucleotide sequence ID" value="NZ_CSWP01000009.1"/>
</dbReference>
<dbReference type="AlphaFoldDB" id="A0A0U0ZT44"/>
<dbReference type="EMBL" id="CSWP01000009">
    <property type="protein sequence ID" value="CPV66792.1"/>
    <property type="molecule type" value="Genomic_DNA"/>
</dbReference>
<organism evidence="1 2">
    <name type="scientific">Mycobacteroides abscessus</name>
    <dbReference type="NCBI Taxonomy" id="36809"/>
    <lineage>
        <taxon>Bacteria</taxon>
        <taxon>Bacillati</taxon>
        <taxon>Actinomycetota</taxon>
        <taxon>Actinomycetes</taxon>
        <taxon>Mycobacteriales</taxon>
        <taxon>Mycobacteriaceae</taxon>
        <taxon>Mycobacteroides</taxon>
    </lineage>
</organism>
<evidence type="ECO:0000313" key="2">
    <source>
        <dbReference type="Proteomes" id="UP000045782"/>
    </source>
</evidence>